<keyword evidence="3" id="KW-0489">Methyltransferase</keyword>
<dbReference type="Gene3D" id="3.40.50.150">
    <property type="entry name" value="Vaccinia Virus protein VP39"/>
    <property type="match status" value="1"/>
</dbReference>
<dbReference type="GO" id="GO:0032259">
    <property type="term" value="P:methylation"/>
    <property type="evidence" value="ECO:0007669"/>
    <property type="project" value="UniProtKB-KW"/>
</dbReference>
<dbReference type="Pfam" id="PF02384">
    <property type="entry name" value="N6_Mtase"/>
    <property type="match status" value="1"/>
</dbReference>
<dbReference type="PIRSF" id="PIRSF026567">
    <property type="entry name" value="Adenine_mtase_bact_prd"/>
    <property type="match status" value="1"/>
</dbReference>
<evidence type="ECO:0000313" key="3">
    <source>
        <dbReference type="EMBL" id="MFD1441572.1"/>
    </source>
</evidence>
<dbReference type="SUPFAM" id="SSF53335">
    <property type="entry name" value="S-adenosyl-L-methionine-dependent methyltransferases"/>
    <property type="match status" value="1"/>
</dbReference>
<keyword evidence="4" id="KW-1185">Reference proteome</keyword>
<keyword evidence="3" id="KW-0808">Transferase</keyword>
<dbReference type="InterPro" id="IPR029063">
    <property type="entry name" value="SAM-dependent_MTases_sf"/>
</dbReference>
<dbReference type="InterPro" id="IPR052933">
    <property type="entry name" value="DNA_Protect_Modify"/>
</dbReference>
<proteinExistence type="predicted"/>
<dbReference type="Pfam" id="PF21106">
    <property type="entry name" value="YtxK_like"/>
    <property type="match status" value="1"/>
</dbReference>
<feature type="domain" description="YtxK-like N-terminal helical" evidence="2">
    <location>
        <begin position="7"/>
        <end position="87"/>
    </location>
</feature>
<dbReference type="EMBL" id="JBHTOK010000071">
    <property type="protein sequence ID" value="MFD1441572.1"/>
    <property type="molecule type" value="Genomic_DNA"/>
</dbReference>
<dbReference type="InterPro" id="IPR048375">
    <property type="entry name" value="YtxK-like_N"/>
</dbReference>
<dbReference type="CDD" id="cd02440">
    <property type="entry name" value="AdoMet_MTases"/>
    <property type="match status" value="1"/>
</dbReference>
<dbReference type="PANTHER" id="PTHR41313:SF1">
    <property type="entry name" value="DNA METHYLASE ADENINE-SPECIFIC DOMAIN-CONTAINING PROTEIN"/>
    <property type="match status" value="1"/>
</dbReference>
<dbReference type="GO" id="GO:0008168">
    <property type="term" value="F:methyltransferase activity"/>
    <property type="evidence" value="ECO:0007669"/>
    <property type="project" value="UniProtKB-KW"/>
</dbReference>
<dbReference type="Proteomes" id="UP001597212">
    <property type="component" value="Unassembled WGS sequence"/>
</dbReference>
<organism evidence="3 4">
    <name type="scientific">Lacticaseibacillus hegangensis</name>
    <dbReference type="NCBI Taxonomy" id="2486010"/>
    <lineage>
        <taxon>Bacteria</taxon>
        <taxon>Bacillati</taxon>
        <taxon>Bacillota</taxon>
        <taxon>Bacilli</taxon>
        <taxon>Lactobacillales</taxon>
        <taxon>Lactobacillaceae</taxon>
        <taxon>Lacticaseibacillus</taxon>
    </lineage>
</organism>
<dbReference type="PANTHER" id="PTHR41313">
    <property type="entry name" value="ADENINE-SPECIFIC METHYLTRANSFERASE"/>
    <property type="match status" value="1"/>
</dbReference>
<name>A0ABW4D0E7_9LACO</name>
<gene>
    <name evidence="3" type="ORF">ACFQ5K_09325</name>
</gene>
<dbReference type="InterPro" id="IPR003356">
    <property type="entry name" value="DNA_methylase_A-5"/>
</dbReference>
<protein>
    <submittedName>
        <fullName evidence="3">Class I SAM-dependent methyltransferase</fullName>
    </submittedName>
</protein>
<sequence length="336" mass="35904">MANEHMETLYQALDQATSLLHKQVKTSYLEAATEAGEDLLAGTITVQDGVPDQGTVSKLTAIFDPLDLTTFTAEECRQALQLVLVKAIQIDAIEPNKQVTPDAMAELATFIASVFLQPVPEALTVADLAVGTGNLLFAVMNQLKTALNVKVKGVGVDNDETLLAFAGMSSQMQHQDVELLHEDALGPLATHDAALVVSDLPVGFYPLDERAKQFATAAKSGHSYAHHLLIEQSLRALKAGGLGLFFVPSTVFQSSEAEGLTAWLTASAHFQGLLNLPQSLFAKASAQKSLLILQKPGAGTKQAKQVLIGSFPELTDRDAFSKFIDSVHSWAAQNLA</sequence>
<comment type="caution">
    <text evidence="3">The sequence shown here is derived from an EMBL/GenBank/DDBJ whole genome shotgun (WGS) entry which is preliminary data.</text>
</comment>
<evidence type="ECO:0000313" key="4">
    <source>
        <dbReference type="Proteomes" id="UP001597212"/>
    </source>
</evidence>
<reference evidence="4" key="1">
    <citation type="journal article" date="2019" name="Int. J. Syst. Evol. Microbiol.">
        <title>The Global Catalogue of Microorganisms (GCM) 10K type strain sequencing project: providing services to taxonomists for standard genome sequencing and annotation.</title>
        <authorList>
            <consortium name="The Broad Institute Genomics Platform"/>
            <consortium name="The Broad Institute Genome Sequencing Center for Infectious Disease"/>
            <person name="Wu L."/>
            <person name="Ma J."/>
        </authorList>
    </citation>
    <scope>NUCLEOTIDE SEQUENCE [LARGE SCALE GENOMIC DNA]</scope>
    <source>
        <strain evidence="4">CCM 8912</strain>
    </source>
</reference>
<evidence type="ECO:0000259" key="2">
    <source>
        <dbReference type="Pfam" id="PF21106"/>
    </source>
</evidence>
<feature type="domain" description="DNA methylase adenine-specific" evidence="1">
    <location>
        <begin position="108"/>
        <end position="308"/>
    </location>
</feature>
<evidence type="ECO:0000259" key="1">
    <source>
        <dbReference type="Pfam" id="PF02384"/>
    </source>
</evidence>
<accession>A0ABW4D0E7</accession>
<dbReference type="InterPro" id="IPR016843">
    <property type="entry name" value="S-AdoMet-dep_Ade-MeTrfase_prd"/>
</dbReference>
<dbReference type="RefSeq" id="WP_125756548.1">
    <property type="nucleotide sequence ID" value="NZ_JBHTOK010000071.1"/>
</dbReference>
<dbReference type="Gene3D" id="1.10.150.470">
    <property type="match status" value="1"/>
</dbReference>